<organism evidence="1 2">
    <name type="scientific">Bacillus mobilis</name>
    <dbReference type="NCBI Taxonomy" id="2026190"/>
    <lineage>
        <taxon>Bacteria</taxon>
        <taxon>Bacillati</taxon>
        <taxon>Bacillota</taxon>
        <taxon>Bacilli</taxon>
        <taxon>Bacillales</taxon>
        <taxon>Bacillaceae</taxon>
        <taxon>Bacillus</taxon>
        <taxon>Bacillus cereus group</taxon>
    </lineage>
</organism>
<evidence type="ECO:0000313" key="2">
    <source>
        <dbReference type="Proteomes" id="UP000194439"/>
    </source>
</evidence>
<dbReference type="RefSeq" id="WP_074585652.1">
    <property type="nucleotide sequence ID" value="NZ_FWZD01000058.1"/>
</dbReference>
<gene>
    <name evidence="1" type="ORF">BACERE00185_03575</name>
</gene>
<dbReference type="AlphaFoldDB" id="A0A1Y6A6X4"/>
<protein>
    <submittedName>
        <fullName evidence="1">Uncharacterized protein</fullName>
    </submittedName>
</protein>
<proteinExistence type="predicted"/>
<evidence type="ECO:0000313" key="1">
    <source>
        <dbReference type="EMBL" id="SME23465.1"/>
    </source>
</evidence>
<dbReference type="Proteomes" id="UP000194439">
    <property type="component" value="Unassembled WGS sequence"/>
</dbReference>
<reference evidence="2" key="1">
    <citation type="submission" date="2017-04" db="EMBL/GenBank/DDBJ databases">
        <authorList>
            <person name="Criscuolo A."/>
        </authorList>
    </citation>
    <scope>NUCLEOTIDE SEQUENCE [LARGE SCALE GENOMIC DNA]</scope>
</reference>
<sequence>MYIADILQILKEGLRHLYYDKNCESLDELLDYVNEEEYNKPELAEAFIKFIKDLPEEVKKELYEKIPKKNMKDETFQL</sequence>
<accession>A0A386UXG6</accession>
<dbReference type="EMBL" id="FWZD01000058">
    <property type="protein sequence ID" value="SME23465.1"/>
    <property type="molecule type" value="Genomic_DNA"/>
</dbReference>
<accession>A0A1Y6A6X4</accession>
<name>A0A1Y6A6X4_9BACI</name>
<dbReference type="KEGG" id="bmob:MLA2C4_06705"/>